<dbReference type="GO" id="GO:0008270">
    <property type="term" value="F:zinc ion binding"/>
    <property type="evidence" value="ECO:0007669"/>
    <property type="project" value="UniProtKB-KW"/>
</dbReference>
<evidence type="ECO:0000256" key="1">
    <source>
        <dbReference type="ARBA" id="ARBA00022723"/>
    </source>
</evidence>
<dbReference type="AlphaFoldDB" id="A0AAD5GZU0"/>
<keyword evidence="1" id="KW-0479">Metal-binding</keyword>
<sequence length="290" mass="29628">MRAMAMAYWDALAAILDACGDDAEEFDAAMASQLLAGTATALFWCPPALAINLRLQAAVVKCLEIPPQAAMLQSSGGGRLLELVAASPHTAAVMVAEGMVDQLMQPVQASPAGSSGQLGWIDILHQLLSAADGVAQQPATAAGSEADAAAAVAEAAAELRSALNAESIEGHCLLPARRLAAALLAWWRRPAAQQAAVLESARAAAARSCAYLRCTNLGGEGGPAAGQGTGSKCCSACRAVWYCGTACSHADWRAGHRRVCQALGVARGGEKERRRQAAAAAAAQAAEQAE</sequence>
<evidence type="ECO:0000256" key="3">
    <source>
        <dbReference type="ARBA" id="ARBA00022833"/>
    </source>
</evidence>
<evidence type="ECO:0000313" key="6">
    <source>
        <dbReference type="EMBL" id="KAI7835833.1"/>
    </source>
</evidence>
<evidence type="ECO:0000256" key="2">
    <source>
        <dbReference type="ARBA" id="ARBA00022771"/>
    </source>
</evidence>
<dbReference type="EMBL" id="JADXDR010000222">
    <property type="protein sequence ID" value="KAI7835833.1"/>
    <property type="molecule type" value="Genomic_DNA"/>
</dbReference>
<dbReference type="Gene3D" id="6.10.140.2220">
    <property type="match status" value="1"/>
</dbReference>
<dbReference type="Pfam" id="PF01753">
    <property type="entry name" value="zf-MYND"/>
    <property type="match status" value="1"/>
</dbReference>
<evidence type="ECO:0000256" key="4">
    <source>
        <dbReference type="PROSITE-ProRule" id="PRU00134"/>
    </source>
</evidence>
<gene>
    <name evidence="6" type="ORF">COHA_010278</name>
</gene>
<comment type="caution">
    <text evidence="6">The sequence shown here is derived from an EMBL/GenBank/DDBJ whole genome shotgun (WGS) entry which is preliminary data.</text>
</comment>
<keyword evidence="2 4" id="KW-0863">Zinc-finger</keyword>
<evidence type="ECO:0000313" key="7">
    <source>
        <dbReference type="Proteomes" id="UP001205105"/>
    </source>
</evidence>
<organism evidence="6 7">
    <name type="scientific">Chlorella ohadii</name>
    <dbReference type="NCBI Taxonomy" id="2649997"/>
    <lineage>
        <taxon>Eukaryota</taxon>
        <taxon>Viridiplantae</taxon>
        <taxon>Chlorophyta</taxon>
        <taxon>core chlorophytes</taxon>
        <taxon>Trebouxiophyceae</taxon>
        <taxon>Chlorellales</taxon>
        <taxon>Chlorellaceae</taxon>
        <taxon>Chlorella clade</taxon>
        <taxon>Chlorella</taxon>
    </lineage>
</organism>
<dbReference type="Proteomes" id="UP001205105">
    <property type="component" value="Unassembled WGS sequence"/>
</dbReference>
<reference evidence="6" key="1">
    <citation type="submission" date="2020-11" db="EMBL/GenBank/DDBJ databases">
        <title>Chlorella ohadii genome sequencing and assembly.</title>
        <authorList>
            <person name="Murik O."/>
            <person name="Treves H."/>
            <person name="Kedem I."/>
            <person name="Shotland Y."/>
            <person name="Kaplan A."/>
        </authorList>
    </citation>
    <scope>NUCLEOTIDE SEQUENCE</scope>
    <source>
        <strain evidence="6">1</strain>
    </source>
</reference>
<dbReference type="PROSITE" id="PS50865">
    <property type="entry name" value="ZF_MYND_2"/>
    <property type="match status" value="1"/>
</dbReference>
<keyword evidence="7" id="KW-1185">Reference proteome</keyword>
<accession>A0AAD5GZU0</accession>
<feature type="domain" description="MYND-type" evidence="5">
    <location>
        <begin position="214"/>
        <end position="260"/>
    </location>
</feature>
<evidence type="ECO:0000259" key="5">
    <source>
        <dbReference type="PROSITE" id="PS50865"/>
    </source>
</evidence>
<dbReference type="InterPro" id="IPR002893">
    <property type="entry name" value="Znf_MYND"/>
</dbReference>
<dbReference type="SUPFAM" id="SSF144232">
    <property type="entry name" value="HIT/MYND zinc finger-like"/>
    <property type="match status" value="1"/>
</dbReference>
<protein>
    <recommendedName>
        <fullName evidence="5">MYND-type domain-containing protein</fullName>
    </recommendedName>
</protein>
<keyword evidence="3" id="KW-0862">Zinc</keyword>
<name>A0AAD5GZU0_9CHLO</name>
<proteinExistence type="predicted"/>